<dbReference type="CDD" id="cd15798">
    <property type="entry name" value="PMEI-like_3"/>
    <property type="match status" value="1"/>
</dbReference>
<dbReference type="FunFam" id="2.160.20.10:FF:000001">
    <property type="entry name" value="Pectinesterase"/>
    <property type="match status" value="1"/>
</dbReference>
<keyword evidence="6 9" id="KW-0378">Hydrolase</keyword>
<dbReference type="PANTHER" id="PTHR31707">
    <property type="entry name" value="PECTINESTERASE"/>
    <property type="match status" value="1"/>
</dbReference>
<dbReference type="InterPro" id="IPR000070">
    <property type="entry name" value="Pectinesterase_cat"/>
</dbReference>
<dbReference type="Pfam" id="PF04043">
    <property type="entry name" value="PMEI"/>
    <property type="match status" value="1"/>
</dbReference>
<evidence type="ECO:0000256" key="1">
    <source>
        <dbReference type="ARBA" id="ARBA00004191"/>
    </source>
</evidence>
<dbReference type="EC" id="3.1.1.11" evidence="9"/>
<evidence type="ECO:0000256" key="4">
    <source>
        <dbReference type="ARBA" id="ARBA00007786"/>
    </source>
</evidence>
<dbReference type="GO" id="GO:0030599">
    <property type="term" value="F:pectinesterase activity"/>
    <property type="evidence" value="ECO:0007669"/>
    <property type="project" value="UniProtKB-UniRule"/>
</dbReference>
<comment type="catalytic activity">
    <reaction evidence="9">
        <text>[(1-&gt;4)-alpha-D-galacturonosyl methyl ester](n) + n H2O = [(1-&gt;4)-alpha-D-galacturonosyl](n) + n methanol + n H(+)</text>
        <dbReference type="Rhea" id="RHEA:22380"/>
        <dbReference type="Rhea" id="RHEA-COMP:14570"/>
        <dbReference type="Rhea" id="RHEA-COMP:14573"/>
        <dbReference type="ChEBI" id="CHEBI:15377"/>
        <dbReference type="ChEBI" id="CHEBI:15378"/>
        <dbReference type="ChEBI" id="CHEBI:17790"/>
        <dbReference type="ChEBI" id="CHEBI:140522"/>
        <dbReference type="ChEBI" id="CHEBI:140523"/>
        <dbReference type="EC" id="3.1.1.11"/>
    </reaction>
</comment>
<dbReference type="NCBIfam" id="TIGR01614">
    <property type="entry name" value="PME_inhib"/>
    <property type="match status" value="1"/>
</dbReference>
<dbReference type="Pfam" id="PF01095">
    <property type="entry name" value="Pectinesterase"/>
    <property type="match status" value="1"/>
</dbReference>
<feature type="active site" evidence="8">
    <location>
        <position position="360"/>
    </location>
</feature>
<dbReference type="SUPFAM" id="SSF51126">
    <property type="entry name" value="Pectin lyase-like"/>
    <property type="match status" value="1"/>
</dbReference>
<feature type="chain" id="PRO_5043087380" description="Pectinesterase" evidence="9">
    <location>
        <begin position="22"/>
        <end position="523"/>
    </location>
</feature>
<dbReference type="SMART" id="SM00856">
    <property type="entry name" value="PMEI"/>
    <property type="match status" value="1"/>
</dbReference>
<reference evidence="11 12" key="1">
    <citation type="submission" date="2021-09" db="EMBL/GenBank/DDBJ databases">
        <title>Genomic insights and catalytic innovation underlie evolution of tropane alkaloids biosynthesis.</title>
        <authorList>
            <person name="Wang Y.-J."/>
            <person name="Tian T."/>
            <person name="Huang J.-P."/>
            <person name="Huang S.-X."/>
        </authorList>
    </citation>
    <scope>NUCLEOTIDE SEQUENCE [LARGE SCALE GENOMIC DNA]</scope>
    <source>
        <strain evidence="11">KIB-2018</strain>
        <tissue evidence="11">Leaf</tissue>
    </source>
</reference>
<dbReference type="GO" id="GO:0042545">
    <property type="term" value="P:cell wall modification"/>
    <property type="evidence" value="ECO:0007669"/>
    <property type="project" value="UniProtKB-UniRule"/>
</dbReference>
<dbReference type="InterPro" id="IPR011050">
    <property type="entry name" value="Pectin_lyase_fold/virulence"/>
</dbReference>
<evidence type="ECO:0000256" key="7">
    <source>
        <dbReference type="ARBA" id="ARBA00023085"/>
    </source>
</evidence>
<dbReference type="InterPro" id="IPR035513">
    <property type="entry name" value="Invertase/methylesterase_inhib"/>
</dbReference>
<dbReference type="SUPFAM" id="SSF101148">
    <property type="entry name" value="Plant invertase/pectin methylesterase inhibitor"/>
    <property type="match status" value="1"/>
</dbReference>
<dbReference type="Proteomes" id="UP001159364">
    <property type="component" value="Linkage Group LG10"/>
</dbReference>
<dbReference type="Gene3D" id="1.20.140.40">
    <property type="entry name" value="Invertase/pectin methylesterase inhibitor family protein"/>
    <property type="match status" value="1"/>
</dbReference>
<dbReference type="Gene3D" id="2.160.20.10">
    <property type="entry name" value="Single-stranded right-handed beta-helix, Pectin lyase-like"/>
    <property type="match status" value="1"/>
</dbReference>
<evidence type="ECO:0000256" key="9">
    <source>
        <dbReference type="RuleBase" id="RU000589"/>
    </source>
</evidence>
<keyword evidence="12" id="KW-1185">Reference proteome</keyword>
<evidence type="ECO:0000256" key="5">
    <source>
        <dbReference type="ARBA" id="ARBA00022512"/>
    </source>
</evidence>
<comment type="subcellular location">
    <subcellularLocation>
        <location evidence="1">Secreted</location>
        <location evidence="1">Cell wall</location>
    </subcellularLocation>
</comment>
<evidence type="ECO:0000256" key="8">
    <source>
        <dbReference type="PROSITE-ProRule" id="PRU10040"/>
    </source>
</evidence>
<evidence type="ECO:0000313" key="12">
    <source>
        <dbReference type="Proteomes" id="UP001159364"/>
    </source>
</evidence>
<keyword evidence="5" id="KW-0964">Secreted</keyword>
<proteinExistence type="inferred from homology"/>
<evidence type="ECO:0000313" key="11">
    <source>
        <dbReference type="EMBL" id="KAJ8752924.1"/>
    </source>
</evidence>
<dbReference type="InterPro" id="IPR006501">
    <property type="entry name" value="Pectinesterase_inhib_dom"/>
</dbReference>
<keyword evidence="9" id="KW-0732">Signal</keyword>
<evidence type="ECO:0000256" key="6">
    <source>
        <dbReference type="ARBA" id="ARBA00022801"/>
    </source>
</evidence>
<name>A0AAV8SLQ2_9ROSI</name>
<dbReference type="InterPro" id="IPR012334">
    <property type="entry name" value="Pectin_lyas_fold"/>
</dbReference>
<evidence type="ECO:0000259" key="10">
    <source>
        <dbReference type="SMART" id="SM00856"/>
    </source>
</evidence>
<comment type="caution">
    <text evidence="11">The sequence shown here is derived from an EMBL/GenBank/DDBJ whole genome shotgun (WGS) entry which is preliminary data.</text>
</comment>
<keyword evidence="7 9" id="KW-0063">Aspartyl esterase</keyword>
<dbReference type="AlphaFoldDB" id="A0AAV8SLQ2"/>
<feature type="domain" description="Pectinesterase inhibitor" evidence="10">
    <location>
        <begin position="23"/>
        <end position="173"/>
    </location>
</feature>
<gene>
    <name evidence="11" type="ORF">K2173_008659</name>
</gene>
<comment type="pathway">
    <text evidence="2 9">Glycan metabolism; pectin degradation; 2-dehydro-3-deoxy-D-gluconate from pectin: step 1/5.</text>
</comment>
<accession>A0AAV8SLQ2</accession>
<keyword evidence="5" id="KW-0134">Cell wall</keyword>
<comment type="similarity">
    <text evidence="4">In the C-terminal section; belongs to the pectinesterase family.</text>
</comment>
<sequence>MIGKLFAIVAFWFLVISVTESRSTKSNITWWCNLTPHPEPCQEFTRHYFPHAEPKHRSGFREMMVRLSLRRSINVQSKVLQVGPSCENHPQKAVWSDCLKLHESTIHQLKRALGCVKAKGRNCTDFDVQTWLSSALTNIQTCRLGSVDLNLSNFVTPVELKNLSMLISNSLAINGGLLQAEKNNTQGFPRWFSREERWLLQSSSASTKANLIVAKDGSGHFRTVQEAIDAASKRKYSTRFVIYIKKGVYRENIEVGLNNNYIWLIGDGIKNTIITSSRSVAGGYTTYSCATAGIDGLRFVAQGITFSNTAGPLNGQAVALRSASDLSVFYRCAFQGYQDTIFVHSQRQFFRECYIYGTIDFIFGNAAVIFQNCVIYVRKPLKGQANVITAQGRYDPFQNTGISIHNSKILPAPDLKPVVGAFTTYLGRPWMEYSRTVILKTYIDGFVSPAGWLPWNNGSSALDTLFYGEYQNSGPGASTSLRVKWKGFHVIKSAAVASRFTVGSFIAGQSWLPTTGVPFTTEL</sequence>
<organism evidence="11 12">
    <name type="scientific">Erythroxylum novogranatense</name>
    <dbReference type="NCBI Taxonomy" id="1862640"/>
    <lineage>
        <taxon>Eukaryota</taxon>
        <taxon>Viridiplantae</taxon>
        <taxon>Streptophyta</taxon>
        <taxon>Embryophyta</taxon>
        <taxon>Tracheophyta</taxon>
        <taxon>Spermatophyta</taxon>
        <taxon>Magnoliopsida</taxon>
        <taxon>eudicotyledons</taxon>
        <taxon>Gunneridae</taxon>
        <taxon>Pentapetalae</taxon>
        <taxon>rosids</taxon>
        <taxon>fabids</taxon>
        <taxon>Malpighiales</taxon>
        <taxon>Erythroxylaceae</taxon>
        <taxon>Erythroxylum</taxon>
    </lineage>
</organism>
<comment type="similarity">
    <text evidence="3">In the N-terminal section; belongs to the PMEI family.</text>
</comment>
<dbReference type="PROSITE" id="PS00503">
    <property type="entry name" value="PECTINESTERASE_2"/>
    <property type="match status" value="1"/>
</dbReference>
<feature type="signal peptide" evidence="9">
    <location>
        <begin position="1"/>
        <end position="21"/>
    </location>
</feature>
<dbReference type="GO" id="GO:0045490">
    <property type="term" value="P:pectin catabolic process"/>
    <property type="evidence" value="ECO:0007669"/>
    <property type="project" value="UniProtKB-UniRule"/>
</dbReference>
<protein>
    <recommendedName>
        <fullName evidence="9">Pectinesterase</fullName>
        <ecNumber evidence="9">3.1.1.11</ecNumber>
    </recommendedName>
</protein>
<evidence type="ECO:0000256" key="2">
    <source>
        <dbReference type="ARBA" id="ARBA00005184"/>
    </source>
</evidence>
<dbReference type="GO" id="GO:0004857">
    <property type="term" value="F:enzyme inhibitor activity"/>
    <property type="evidence" value="ECO:0007669"/>
    <property type="project" value="InterPro"/>
</dbReference>
<dbReference type="InterPro" id="IPR033131">
    <property type="entry name" value="Pectinesterase_Asp_AS"/>
</dbReference>
<dbReference type="EMBL" id="JAIWQS010000010">
    <property type="protein sequence ID" value="KAJ8752924.1"/>
    <property type="molecule type" value="Genomic_DNA"/>
</dbReference>
<evidence type="ECO:0000256" key="3">
    <source>
        <dbReference type="ARBA" id="ARBA00006027"/>
    </source>
</evidence>